<evidence type="ECO:0000256" key="1">
    <source>
        <dbReference type="SAM" id="Phobius"/>
    </source>
</evidence>
<feature type="transmembrane region" description="Helical" evidence="1">
    <location>
        <begin position="328"/>
        <end position="351"/>
    </location>
</feature>
<dbReference type="PANTHER" id="PTHR43833">
    <property type="entry name" value="POTASSIUM CHANNEL PROTEIN 2-RELATED-RELATED"/>
    <property type="match status" value="1"/>
</dbReference>
<dbReference type="AlphaFoldDB" id="A0A8J7L7G6"/>
<dbReference type="GO" id="GO:0008324">
    <property type="term" value="F:monoatomic cation transmembrane transporter activity"/>
    <property type="evidence" value="ECO:0007669"/>
    <property type="project" value="InterPro"/>
</dbReference>
<keyword evidence="1" id="KW-0472">Membrane</keyword>
<name>A0A8J7L7G6_9NOST</name>
<sequence>MGQNATTNANSFLVCGLGHLGQYCVSVLKEFGAKVNAIDIANIQKWEIPDLPDLVEKLVIGDCRQLKILEQGGIRQCRAILIVTSDERVNIAAAFAARSLNPDVRLVIRSAQENLNELLSENLGNFVAFEATQLPAKSFALAALSSETRGFFTLENRFLRVVRVHIDVSHRWNSRRQVDEINNANRRILAHTRAGKPLPKAFYQWQPDARILPGDTIAYIEAKENLVTHSARPVKSIRQFWATVITQMRWQNLQQRLTELWEESSQTRRVAFVGGIFMVSLFLCGTLLYKLQYPNISLQDALNVALVLSLGGYDNLFGQLQLSFAIPWWLHLFSISLTVAGTVFVGILYALMTERVLAARFQFSRRRPPVPKADHVVLIGLGRVGQRVAQLLQELKQPLVGVHATELEPGVLSQMPLIVGNIRNCLSRVNITTAKSVIVVTDDEVANLEIGLRAHAANPTANLVIRTFDPRFSENVARLLPYARVLGAYALAAEAFAAAAFGENILNLFSLNKQTTLVTEYQIETDDTLNDKLLAEIAYGYGVVPILHTKVGHQSPKFMPSDDIKLAVGDRLVVLATIEGLQRVERGTLTTGQWFVRVEKANSSEAAFEGAAVISRVSGCDMQLARTLMNQLPATLQHPLYKHQAHRLVSELSKSQVIAHIISP</sequence>
<feature type="transmembrane region" description="Helical" evidence="1">
    <location>
        <begin position="270"/>
        <end position="289"/>
    </location>
</feature>
<accession>A0A8J7L7G6</accession>
<dbReference type="Pfam" id="PF02254">
    <property type="entry name" value="TrkA_N"/>
    <property type="match status" value="2"/>
</dbReference>
<dbReference type="GO" id="GO:0006813">
    <property type="term" value="P:potassium ion transport"/>
    <property type="evidence" value="ECO:0007669"/>
    <property type="project" value="InterPro"/>
</dbReference>
<dbReference type="InterPro" id="IPR003148">
    <property type="entry name" value="RCK_N"/>
</dbReference>
<organism evidence="3 4">
    <name type="scientific">Amazonocrinis nigriterrae CENA67</name>
    <dbReference type="NCBI Taxonomy" id="2794033"/>
    <lineage>
        <taxon>Bacteria</taxon>
        <taxon>Bacillati</taxon>
        <taxon>Cyanobacteriota</taxon>
        <taxon>Cyanophyceae</taxon>
        <taxon>Nostocales</taxon>
        <taxon>Nostocaceae</taxon>
        <taxon>Amazonocrinis</taxon>
        <taxon>Amazonocrinis nigriterrae</taxon>
    </lineage>
</organism>
<dbReference type="Gene3D" id="3.40.50.720">
    <property type="entry name" value="NAD(P)-binding Rossmann-like Domain"/>
    <property type="match status" value="2"/>
</dbReference>
<keyword evidence="1" id="KW-1133">Transmembrane helix</keyword>
<evidence type="ECO:0000313" key="3">
    <source>
        <dbReference type="EMBL" id="MBH8563389.1"/>
    </source>
</evidence>
<feature type="domain" description="RCK C-terminal" evidence="2">
    <location>
        <begin position="506"/>
        <end position="590"/>
    </location>
</feature>
<evidence type="ECO:0000313" key="4">
    <source>
        <dbReference type="Proteomes" id="UP000632766"/>
    </source>
</evidence>
<keyword evidence="1" id="KW-0812">Transmembrane</keyword>
<dbReference type="PROSITE" id="PS51202">
    <property type="entry name" value="RCK_C"/>
    <property type="match status" value="1"/>
</dbReference>
<gene>
    <name evidence="3" type="ORF">I8748_14560</name>
</gene>
<protein>
    <submittedName>
        <fullName evidence="3">NAD-binding protein</fullName>
    </submittedName>
</protein>
<dbReference type="InterPro" id="IPR006037">
    <property type="entry name" value="RCK_C"/>
</dbReference>
<evidence type="ECO:0000259" key="2">
    <source>
        <dbReference type="PROSITE" id="PS51202"/>
    </source>
</evidence>
<dbReference type="InterPro" id="IPR050721">
    <property type="entry name" value="Trk_Ktr_HKT_K-transport"/>
</dbReference>
<comment type="caution">
    <text evidence="3">The sequence shown here is derived from an EMBL/GenBank/DDBJ whole genome shotgun (WGS) entry which is preliminary data.</text>
</comment>
<dbReference type="InterPro" id="IPR036291">
    <property type="entry name" value="NAD(P)-bd_dom_sf"/>
</dbReference>
<dbReference type="Proteomes" id="UP000632766">
    <property type="component" value="Unassembled WGS sequence"/>
</dbReference>
<dbReference type="SUPFAM" id="SSF51735">
    <property type="entry name" value="NAD(P)-binding Rossmann-fold domains"/>
    <property type="match status" value="2"/>
</dbReference>
<reference evidence="3 4" key="1">
    <citation type="journal article" date="2021" name="Int. J. Syst. Evol. Microbiol.">
        <title>Amazonocrinis nigriterrae gen. nov., sp. nov., Atlanticothrix silvestris gen. nov., sp. nov. and Dendronalium phyllosphericum gen. nov., sp. nov., nostocacean cyanobacteria from Brazilian environments.</title>
        <authorList>
            <person name="Alvarenga D.O."/>
            <person name="Andreote A.P.D."/>
            <person name="Branco L.H.Z."/>
            <person name="Delbaje E."/>
            <person name="Cruz R.B."/>
            <person name="Varani A.M."/>
            <person name="Fiore M.F."/>
        </authorList>
    </citation>
    <scope>NUCLEOTIDE SEQUENCE [LARGE SCALE GENOMIC DNA]</scope>
    <source>
        <strain evidence="3 4">CENA67</strain>
    </source>
</reference>
<keyword evidence="4" id="KW-1185">Reference proteome</keyword>
<dbReference type="InterPro" id="IPR036721">
    <property type="entry name" value="RCK_C_sf"/>
</dbReference>
<proteinExistence type="predicted"/>
<dbReference type="EMBL" id="JAECZC010000024">
    <property type="protein sequence ID" value="MBH8563389.1"/>
    <property type="molecule type" value="Genomic_DNA"/>
</dbReference>
<dbReference type="SUPFAM" id="SSF116726">
    <property type="entry name" value="TrkA C-terminal domain-like"/>
    <property type="match status" value="1"/>
</dbReference>
<dbReference type="PANTHER" id="PTHR43833:SF11">
    <property type="entry name" value="VOLTAGE-GATED POTASSIUM CHANNEL KCH"/>
    <property type="match status" value="1"/>
</dbReference>
<dbReference type="RefSeq" id="WP_198125277.1">
    <property type="nucleotide sequence ID" value="NZ_JAECZC010000024.1"/>
</dbReference>